<accession>A0A8S5RID9</accession>
<evidence type="ECO:0000313" key="1">
    <source>
        <dbReference type="EMBL" id="DAE30841.1"/>
    </source>
</evidence>
<proteinExistence type="predicted"/>
<protein>
    <submittedName>
        <fullName evidence="1">Uncharacterized protein</fullName>
    </submittedName>
</protein>
<name>A0A8S5RID9_9VIRU</name>
<sequence>MKHLYDFDENDDINTFTAKLTGKNKGKRRYAEATDYADRVAAVFRSFKDGGIIKY</sequence>
<dbReference type="EMBL" id="BK059105">
    <property type="protein sequence ID" value="DAE30841.1"/>
    <property type="molecule type" value="Genomic_DNA"/>
</dbReference>
<organism evidence="1">
    <name type="scientific">virus sp. ctML55</name>
    <dbReference type="NCBI Taxonomy" id="2827627"/>
    <lineage>
        <taxon>Viruses</taxon>
    </lineage>
</organism>
<reference evidence="1" key="1">
    <citation type="journal article" date="2021" name="Proc. Natl. Acad. Sci. U.S.A.">
        <title>A Catalog of Tens of Thousands of Viruses from Human Metagenomes Reveals Hidden Associations with Chronic Diseases.</title>
        <authorList>
            <person name="Tisza M.J."/>
            <person name="Buck C.B."/>
        </authorList>
    </citation>
    <scope>NUCLEOTIDE SEQUENCE</scope>
    <source>
        <strain evidence="1">CtML55</strain>
    </source>
</reference>